<dbReference type="AlphaFoldDB" id="A0A8T7M361"/>
<gene>
    <name evidence="5" type="ORF">HXX08_05900</name>
    <name evidence="6" type="ORF">OZ401_000527</name>
</gene>
<sequence length="262" mass="29902">MPNRLKVLIVDDEQLARIDLQYMLKKLPEVESVSECTNATEALALLHEDVFDALFLDIEMPGLNGLKAVKIINKLQNPPLIVFVTAYDEHAAKAFELNAVDYLVKPYSEKRLAQAIAKIQKAQSNMGKQPEPERSKSGTINLKQEEPTNEAHFKKIPVEKGDGVLLINLSDVRYIVAYNDRVFVNTMNEQYLCRFSLAELEQRLNTQGFVRIHRSYIANLQHILELQPYFNGTYNLIIDDKKHTILPVSRSRVKLLRSLIGV</sequence>
<evidence type="ECO:0000313" key="8">
    <source>
        <dbReference type="Proteomes" id="UP001431572"/>
    </source>
</evidence>
<keyword evidence="6" id="KW-0238">DNA-binding</keyword>
<dbReference type="SMART" id="SM00448">
    <property type="entry name" value="REC"/>
    <property type="match status" value="1"/>
</dbReference>
<dbReference type="CDD" id="cd17532">
    <property type="entry name" value="REC_LytTR_AlgR-like"/>
    <property type="match status" value="1"/>
</dbReference>
<reference evidence="6" key="2">
    <citation type="journal article" date="2024" name="Nature">
        <title>Anoxygenic phototroph of the Chloroflexota uses a type I reaction centre.</title>
        <authorList>
            <person name="Tsuji J.M."/>
            <person name="Shaw N.A."/>
            <person name="Nagashima S."/>
            <person name="Venkiteswaran J.J."/>
            <person name="Schiff S.L."/>
            <person name="Watanabe T."/>
            <person name="Fukui M."/>
            <person name="Hanada S."/>
            <person name="Tank M."/>
            <person name="Neufeld J.D."/>
        </authorList>
    </citation>
    <scope>NUCLEOTIDE SEQUENCE</scope>
    <source>
        <strain evidence="6">L227-S17</strain>
    </source>
</reference>
<evidence type="ECO:0000313" key="5">
    <source>
        <dbReference type="EMBL" id="NWJ45395.1"/>
    </source>
</evidence>
<dbReference type="Proteomes" id="UP001431572">
    <property type="component" value="Chromosome 1"/>
</dbReference>
<dbReference type="Pfam" id="PF00072">
    <property type="entry name" value="Response_reg"/>
    <property type="match status" value="1"/>
</dbReference>
<dbReference type="GO" id="GO:0003677">
    <property type="term" value="F:DNA binding"/>
    <property type="evidence" value="ECO:0007669"/>
    <property type="project" value="UniProtKB-KW"/>
</dbReference>
<dbReference type="GO" id="GO:0000156">
    <property type="term" value="F:phosphorelay response regulator activity"/>
    <property type="evidence" value="ECO:0007669"/>
    <property type="project" value="InterPro"/>
</dbReference>
<keyword evidence="1" id="KW-0597">Phosphoprotein</keyword>
<evidence type="ECO:0000313" key="7">
    <source>
        <dbReference type="Proteomes" id="UP000521676"/>
    </source>
</evidence>
<dbReference type="InterPro" id="IPR001789">
    <property type="entry name" value="Sig_transdc_resp-reg_receiver"/>
</dbReference>
<dbReference type="Proteomes" id="UP000521676">
    <property type="component" value="Unassembled WGS sequence"/>
</dbReference>
<evidence type="ECO:0000259" key="4">
    <source>
        <dbReference type="PROSITE" id="PS50930"/>
    </source>
</evidence>
<dbReference type="InterPro" id="IPR046947">
    <property type="entry name" value="LytR-like"/>
</dbReference>
<dbReference type="RefSeq" id="WP_341469166.1">
    <property type="nucleotide sequence ID" value="NZ_CP128399.1"/>
</dbReference>
<dbReference type="EMBL" id="CP128399">
    <property type="protein sequence ID" value="WJW67267.1"/>
    <property type="molecule type" value="Genomic_DNA"/>
</dbReference>
<name>A0A8T7M361_9CHLR</name>
<dbReference type="PROSITE" id="PS50110">
    <property type="entry name" value="RESPONSE_REGULATORY"/>
    <property type="match status" value="1"/>
</dbReference>
<dbReference type="Gene3D" id="3.40.50.2300">
    <property type="match status" value="1"/>
</dbReference>
<dbReference type="PANTHER" id="PTHR37299:SF1">
    <property type="entry name" value="STAGE 0 SPORULATION PROTEIN A HOMOLOG"/>
    <property type="match status" value="1"/>
</dbReference>
<dbReference type="EMBL" id="JACATZ010000001">
    <property type="protein sequence ID" value="NWJ45395.1"/>
    <property type="molecule type" value="Genomic_DNA"/>
</dbReference>
<feature type="modified residue" description="4-aspartylphosphate" evidence="1">
    <location>
        <position position="57"/>
    </location>
</feature>
<feature type="domain" description="HTH LytTR-type" evidence="4">
    <location>
        <begin position="156"/>
        <end position="262"/>
    </location>
</feature>
<feature type="region of interest" description="Disordered" evidence="2">
    <location>
        <begin position="123"/>
        <end position="146"/>
    </location>
</feature>
<protein>
    <submittedName>
        <fullName evidence="6">LytTR family DNA-binding domain-containing protein</fullName>
    </submittedName>
    <submittedName>
        <fullName evidence="5">Response regulator transcription factor</fullName>
    </submittedName>
</protein>
<evidence type="ECO:0000256" key="2">
    <source>
        <dbReference type="SAM" id="MobiDB-lite"/>
    </source>
</evidence>
<dbReference type="PROSITE" id="PS50930">
    <property type="entry name" value="HTH_LYTTR"/>
    <property type="match status" value="1"/>
</dbReference>
<organism evidence="5 7">
    <name type="scientific">Candidatus Chlorohelix allophototropha</name>
    <dbReference type="NCBI Taxonomy" id="3003348"/>
    <lineage>
        <taxon>Bacteria</taxon>
        <taxon>Bacillati</taxon>
        <taxon>Chloroflexota</taxon>
        <taxon>Chloroflexia</taxon>
        <taxon>Candidatus Chloroheliales</taxon>
        <taxon>Candidatus Chloroheliaceae</taxon>
        <taxon>Candidatus Chlorohelix</taxon>
    </lineage>
</organism>
<dbReference type="Pfam" id="PF04397">
    <property type="entry name" value="LytTR"/>
    <property type="match status" value="1"/>
</dbReference>
<keyword evidence="8" id="KW-1185">Reference proteome</keyword>
<reference evidence="5 7" key="1">
    <citation type="submission" date="2020-06" db="EMBL/GenBank/DDBJ databases">
        <title>Anoxygenic phototrophic Chloroflexota member uses a Type I reaction center.</title>
        <authorList>
            <person name="Tsuji J.M."/>
            <person name="Shaw N.A."/>
            <person name="Nagashima S."/>
            <person name="Venkiteswaran J."/>
            <person name="Schiff S.L."/>
            <person name="Hanada S."/>
            <person name="Tank M."/>
            <person name="Neufeld J.D."/>
        </authorList>
    </citation>
    <scope>NUCLEOTIDE SEQUENCE [LARGE SCALE GENOMIC DNA]</scope>
    <source>
        <strain evidence="5">L227-S17</strain>
    </source>
</reference>
<evidence type="ECO:0000313" key="6">
    <source>
        <dbReference type="EMBL" id="WJW67267.1"/>
    </source>
</evidence>
<dbReference type="SMART" id="SM00850">
    <property type="entry name" value="LytTR"/>
    <property type="match status" value="1"/>
</dbReference>
<dbReference type="SUPFAM" id="SSF52172">
    <property type="entry name" value="CheY-like"/>
    <property type="match status" value="1"/>
</dbReference>
<evidence type="ECO:0000259" key="3">
    <source>
        <dbReference type="PROSITE" id="PS50110"/>
    </source>
</evidence>
<accession>A0A8T7M361</accession>
<dbReference type="PANTHER" id="PTHR37299">
    <property type="entry name" value="TRANSCRIPTIONAL REGULATOR-RELATED"/>
    <property type="match status" value="1"/>
</dbReference>
<feature type="domain" description="Response regulatory" evidence="3">
    <location>
        <begin position="6"/>
        <end position="120"/>
    </location>
</feature>
<evidence type="ECO:0000256" key="1">
    <source>
        <dbReference type="PROSITE-ProRule" id="PRU00169"/>
    </source>
</evidence>
<proteinExistence type="predicted"/>
<dbReference type="Gene3D" id="2.40.50.1020">
    <property type="entry name" value="LytTr DNA-binding domain"/>
    <property type="match status" value="1"/>
</dbReference>
<dbReference type="InterPro" id="IPR007492">
    <property type="entry name" value="LytTR_DNA-bd_dom"/>
</dbReference>
<dbReference type="InterPro" id="IPR011006">
    <property type="entry name" value="CheY-like_superfamily"/>
</dbReference>